<keyword evidence="3" id="KW-1185">Reference proteome</keyword>
<feature type="compositionally biased region" description="Low complexity" evidence="1">
    <location>
        <begin position="95"/>
        <end position="115"/>
    </location>
</feature>
<dbReference type="Proteomes" id="UP001189429">
    <property type="component" value="Unassembled WGS sequence"/>
</dbReference>
<sequence length="126" mass="13257">MSGVRNPSGVVMSRVRAVADPNDLTAIFIDLNGLDTSCEEKLWALTPDQRAAVIAPGIYVQNVRNPVTAVLSRIQNVLDGAHAIGGKGGRGGAGAAAAAAPWRPVASPSSSSSGSSERRRRRRRRR</sequence>
<evidence type="ECO:0000313" key="2">
    <source>
        <dbReference type="EMBL" id="CAK0888688.1"/>
    </source>
</evidence>
<dbReference type="EMBL" id="CAUYUJ010019115">
    <property type="protein sequence ID" value="CAK0888688.1"/>
    <property type="molecule type" value="Genomic_DNA"/>
</dbReference>
<organism evidence="2 3">
    <name type="scientific">Prorocentrum cordatum</name>
    <dbReference type="NCBI Taxonomy" id="2364126"/>
    <lineage>
        <taxon>Eukaryota</taxon>
        <taxon>Sar</taxon>
        <taxon>Alveolata</taxon>
        <taxon>Dinophyceae</taxon>
        <taxon>Prorocentrales</taxon>
        <taxon>Prorocentraceae</taxon>
        <taxon>Prorocentrum</taxon>
    </lineage>
</organism>
<accession>A0ABN9WPR6</accession>
<protein>
    <submittedName>
        <fullName evidence="2">Uncharacterized protein</fullName>
    </submittedName>
</protein>
<evidence type="ECO:0000313" key="3">
    <source>
        <dbReference type="Proteomes" id="UP001189429"/>
    </source>
</evidence>
<comment type="caution">
    <text evidence="2">The sequence shown here is derived from an EMBL/GenBank/DDBJ whole genome shotgun (WGS) entry which is preliminary data.</text>
</comment>
<reference evidence="2" key="1">
    <citation type="submission" date="2023-10" db="EMBL/GenBank/DDBJ databases">
        <authorList>
            <person name="Chen Y."/>
            <person name="Shah S."/>
            <person name="Dougan E. K."/>
            <person name="Thang M."/>
            <person name="Chan C."/>
        </authorList>
    </citation>
    <scope>NUCLEOTIDE SEQUENCE [LARGE SCALE GENOMIC DNA]</scope>
</reference>
<evidence type="ECO:0000256" key="1">
    <source>
        <dbReference type="SAM" id="MobiDB-lite"/>
    </source>
</evidence>
<gene>
    <name evidence="2" type="ORF">PCOR1329_LOCUS69426</name>
</gene>
<feature type="compositionally biased region" description="Gly residues" evidence="1">
    <location>
        <begin position="83"/>
        <end position="94"/>
    </location>
</feature>
<feature type="region of interest" description="Disordered" evidence="1">
    <location>
        <begin position="83"/>
        <end position="126"/>
    </location>
</feature>
<proteinExistence type="predicted"/>
<name>A0ABN9WPR6_9DINO</name>